<evidence type="ECO:0000313" key="2">
    <source>
        <dbReference type="EMBL" id="CAD8318321.1"/>
    </source>
</evidence>
<proteinExistence type="predicted"/>
<dbReference type="EMBL" id="HBED01034145">
    <property type="protein sequence ID" value="CAD8318321.1"/>
    <property type="molecule type" value="Transcribed_RNA"/>
</dbReference>
<keyword evidence="1" id="KW-0732">Signal</keyword>
<gene>
    <name evidence="2" type="ORF">TDUB1175_LOCUS17116</name>
</gene>
<feature type="chain" id="PRO_5030756544" description="Thiamine pyrimidine synthase" evidence="1">
    <location>
        <begin position="21"/>
        <end position="320"/>
    </location>
</feature>
<dbReference type="AlphaFoldDB" id="A0A7R9W9T0"/>
<sequence>MAISKLHILLATFMVPGVHALAGPPPAKPVIVGTSDYSNVLFGKLQRAAALWGTNLGEPTTIVCPGDNGQKLNKCLWNQFYMASPGSDGTLSQRDLLEPLSYYNDLKDTLVFLDAVSPKEESFFSKLPFMKKVEEPQIPTVNPDIIRCAAERGCAHIYVLSSSEALESCWYALEPYNGYVASTIIALDKGVTLQPTPGWTTSRPQNMEGEFVGAVALRSYNNEDPTDFGGATISVEDAAEVIMHVALRTDRTFNEYPRIVQIAPSDEALVERLNADYFTMTGGRIAQQQAGMVQSVESWGNFLAPFGEVFTELGKRPDQP</sequence>
<feature type="signal peptide" evidence="1">
    <location>
        <begin position="1"/>
        <end position="20"/>
    </location>
</feature>
<evidence type="ECO:0008006" key="3">
    <source>
        <dbReference type="Google" id="ProtNLM"/>
    </source>
</evidence>
<protein>
    <recommendedName>
        <fullName evidence="3">Thiamine pyrimidine synthase</fullName>
    </recommendedName>
</protein>
<evidence type="ECO:0000256" key="1">
    <source>
        <dbReference type="SAM" id="SignalP"/>
    </source>
</evidence>
<accession>A0A7R9W9T0</accession>
<organism evidence="2">
    <name type="scientific">Pseudictyota dubia</name>
    <dbReference type="NCBI Taxonomy" id="2749911"/>
    <lineage>
        <taxon>Eukaryota</taxon>
        <taxon>Sar</taxon>
        <taxon>Stramenopiles</taxon>
        <taxon>Ochrophyta</taxon>
        <taxon>Bacillariophyta</taxon>
        <taxon>Mediophyceae</taxon>
        <taxon>Biddulphiophycidae</taxon>
        <taxon>Eupodiscales</taxon>
        <taxon>Odontellaceae</taxon>
        <taxon>Pseudictyota</taxon>
    </lineage>
</organism>
<name>A0A7R9W9T0_9STRA</name>
<reference evidence="2" key="1">
    <citation type="submission" date="2021-01" db="EMBL/GenBank/DDBJ databases">
        <authorList>
            <person name="Corre E."/>
            <person name="Pelletier E."/>
            <person name="Niang G."/>
            <person name="Scheremetjew M."/>
            <person name="Finn R."/>
            <person name="Kale V."/>
            <person name="Holt S."/>
            <person name="Cochrane G."/>
            <person name="Meng A."/>
            <person name="Brown T."/>
            <person name="Cohen L."/>
        </authorList>
    </citation>
    <scope>NUCLEOTIDE SEQUENCE</scope>
    <source>
        <strain evidence="2">CCMP147</strain>
    </source>
</reference>